<dbReference type="Proteomes" id="UP000009027">
    <property type="component" value="Unassembled WGS sequence"/>
</dbReference>
<comment type="pathway">
    <text evidence="1">Carbohydrate degradation; glycolysis; D-glyceraldehyde 3-phosphate and glycerone phosphate from D-glucose: step 1/4.</text>
</comment>
<keyword evidence="16" id="KW-1185">Reference proteome</keyword>
<dbReference type="GO" id="GO:0005524">
    <property type="term" value="F:ATP binding"/>
    <property type="evidence" value="ECO:0007669"/>
    <property type="project" value="UniProtKB-UniRule"/>
</dbReference>
<evidence type="ECO:0000256" key="8">
    <source>
        <dbReference type="ARBA" id="ARBA00023152"/>
    </source>
</evidence>
<evidence type="ECO:0000256" key="5">
    <source>
        <dbReference type="ARBA" id="ARBA00022741"/>
    </source>
</evidence>
<dbReference type="InterPro" id="IPR022673">
    <property type="entry name" value="Hexokinase_C"/>
</dbReference>
<organism evidence="15 16">
    <name type="scientific">Trypanosoma vivax (strain Y486)</name>
    <dbReference type="NCBI Taxonomy" id="1055687"/>
    <lineage>
        <taxon>Eukaryota</taxon>
        <taxon>Discoba</taxon>
        <taxon>Euglenozoa</taxon>
        <taxon>Kinetoplastea</taxon>
        <taxon>Metakinetoplastina</taxon>
        <taxon>Trypanosomatida</taxon>
        <taxon>Trypanosomatidae</taxon>
        <taxon>Trypanosoma</taxon>
        <taxon>Duttonella</taxon>
    </lineage>
</organism>
<keyword evidence="7 12" id="KW-0067">ATP-binding</keyword>
<keyword evidence="6 12" id="KW-0418">Kinase</keyword>
<dbReference type="PANTHER" id="PTHR19443">
    <property type="entry name" value="HEXOKINASE"/>
    <property type="match status" value="1"/>
</dbReference>
<gene>
    <name evidence="15" type="ORF">TvY486_0041625</name>
</gene>
<dbReference type="SUPFAM" id="SSF53067">
    <property type="entry name" value="Actin-like ATPase domain"/>
    <property type="match status" value="2"/>
</dbReference>
<evidence type="ECO:0000256" key="11">
    <source>
        <dbReference type="ARBA" id="ARBA00048160"/>
    </source>
</evidence>
<dbReference type="GO" id="GO:0008865">
    <property type="term" value="F:fructokinase activity"/>
    <property type="evidence" value="ECO:0007669"/>
    <property type="project" value="TreeGrafter"/>
</dbReference>
<comment type="catalytic activity">
    <reaction evidence="9">
        <text>a D-hexose + ATP = a D-hexose 6-phosphate + ADP + H(+)</text>
        <dbReference type="Rhea" id="RHEA:22740"/>
        <dbReference type="ChEBI" id="CHEBI:4194"/>
        <dbReference type="ChEBI" id="CHEBI:15378"/>
        <dbReference type="ChEBI" id="CHEBI:30616"/>
        <dbReference type="ChEBI" id="CHEBI:229467"/>
        <dbReference type="ChEBI" id="CHEBI:456216"/>
        <dbReference type="EC" id="2.7.1.1"/>
    </reaction>
    <physiologicalReaction direction="left-to-right" evidence="9">
        <dbReference type="Rhea" id="RHEA:22741"/>
    </physiologicalReaction>
</comment>
<dbReference type="InterPro" id="IPR001312">
    <property type="entry name" value="Hexokinase"/>
</dbReference>
<proteinExistence type="inferred from homology"/>
<dbReference type="PANTHER" id="PTHR19443:SF16">
    <property type="entry name" value="HEXOKINASE TYPE 1-RELATED"/>
    <property type="match status" value="1"/>
</dbReference>
<keyword evidence="5 12" id="KW-0547">Nucleotide-binding</keyword>
<dbReference type="GO" id="GO:0001678">
    <property type="term" value="P:intracellular glucose homeostasis"/>
    <property type="evidence" value="ECO:0007669"/>
    <property type="project" value="InterPro"/>
</dbReference>
<feature type="non-terminal residue" evidence="15">
    <location>
        <position position="294"/>
    </location>
</feature>
<evidence type="ECO:0000259" key="14">
    <source>
        <dbReference type="Pfam" id="PF03727"/>
    </source>
</evidence>
<name>F9WUK6_TRYVY</name>
<protein>
    <recommendedName>
        <fullName evidence="12">Phosphotransferase</fullName>
        <ecNumber evidence="12">2.7.1.-</ecNumber>
    </recommendedName>
</protein>
<keyword evidence="4 12" id="KW-0808">Transferase</keyword>
<accession>F9WUK6</accession>
<dbReference type="Pfam" id="PF00349">
    <property type="entry name" value="Hexokinase_1"/>
    <property type="match status" value="1"/>
</dbReference>
<dbReference type="EMBL" id="CAEX01007321">
    <property type="protein sequence ID" value="CCD21255.1"/>
    <property type="molecule type" value="Genomic_DNA"/>
</dbReference>
<keyword evidence="8 12" id="KW-0324">Glycolysis</keyword>
<evidence type="ECO:0000256" key="6">
    <source>
        <dbReference type="ARBA" id="ARBA00022777"/>
    </source>
</evidence>
<dbReference type="PRINTS" id="PR00475">
    <property type="entry name" value="HEXOKINASE"/>
</dbReference>
<evidence type="ECO:0000256" key="3">
    <source>
        <dbReference type="ARBA" id="ARBA00009225"/>
    </source>
</evidence>
<dbReference type="GO" id="GO:0006096">
    <property type="term" value="P:glycolytic process"/>
    <property type="evidence" value="ECO:0007669"/>
    <property type="project" value="UniProtKB-UniPathway"/>
</dbReference>
<dbReference type="GO" id="GO:0006006">
    <property type="term" value="P:glucose metabolic process"/>
    <property type="evidence" value="ECO:0007669"/>
    <property type="project" value="TreeGrafter"/>
</dbReference>
<evidence type="ECO:0000259" key="13">
    <source>
        <dbReference type="Pfam" id="PF00349"/>
    </source>
</evidence>
<evidence type="ECO:0000256" key="2">
    <source>
        <dbReference type="ARBA" id="ARBA00005028"/>
    </source>
</evidence>
<evidence type="ECO:0000256" key="9">
    <source>
        <dbReference type="ARBA" id="ARBA00044613"/>
    </source>
</evidence>
<dbReference type="Pfam" id="PF03727">
    <property type="entry name" value="Hexokinase_2"/>
    <property type="match status" value="1"/>
</dbReference>
<dbReference type="PROSITE" id="PS51748">
    <property type="entry name" value="HEXOKINASE_2"/>
    <property type="match status" value="1"/>
</dbReference>
<dbReference type="EC" id="2.7.1.-" evidence="12"/>
<evidence type="ECO:0000256" key="1">
    <source>
        <dbReference type="ARBA" id="ARBA00004888"/>
    </source>
</evidence>
<evidence type="ECO:0000313" key="16">
    <source>
        <dbReference type="Proteomes" id="UP000009027"/>
    </source>
</evidence>
<dbReference type="GO" id="GO:0004340">
    <property type="term" value="F:glucokinase activity"/>
    <property type="evidence" value="ECO:0007669"/>
    <property type="project" value="TreeGrafter"/>
</dbReference>
<comment type="catalytic activity">
    <reaction evidence="10">
        <text>D-fructose + ATP = D-fructose 6-phosphate + ADP + H(+)</text>
        <dbReference type="Rhea" id="RHEA:16125"/>
        <dbReference type="ChEBI" id="CHEBI:15378"/>
        <dbReference type="ChEBI" id="CHEBI:30616"/>
        <dbReference type="ChEBI" id="CHEBI:37721"/>
        <dbReference type="ChEBI" id="CHEBI:61527"/>
        <dbReference type="ChEBI" id="CHEBI:456216"/>
        <dbReference type="EC" id="2.7.1.1"/>
    </reaction>
    <physiologicalReaction direction="left-to-right" evidence="10">
        <dbReference type="Rhea" id="RHEA:16126"/>
    </physiologicalReaction>
</comment>
<reference evidence="15 16" key="1">
    <citation type="journal article" date="2012" name="Proc. Natl. Acad. Sci. U.S.A.">
        <title>Antigenic diversity is generated by distinct evolutionary mechanisms in African trypanosome species.</title>
        <authorList>
            <person name="Jackson A.P."/>
            <person name="Berry A."/>
            <person name="Aslett M."/>
            <person name="Allison H.C."/>
            <person name="Burton P."/>
            <person name="Vavrova-Anderson J."/>
            <person name="Brown R."/>
            <person name="Browne H."/>
            <person name="Corton N."/>
            <person name="Hauser H."/>
            <person name="Gamble J."/>
            <person name="Gilderthorp R."/>
            <person name="Marcello L."/>
            <person name="McQuillan J."/>
            <person name="Otto T.D."/>
            <person name="Quail M.A."/>
            <person name="Sanders M.J."/>
            <person name="van Tonder A."/>
            <person name="Ginger M.L."/>
            <person name="Field M.C."/>
            <person name="Barry J.D."/>
            <person name="Hertz-Fowler C."/>
            <person name="Berriman M."/>
        </authorList>
    </citation>
    <scope>NUCLEOTIDE SEQUENCE</scope>
    <source>
        <strain evidence="15 16">Y486</strain>
    </source>
</reference>
<dbReference type="GO" id="GO:0005739">
    <property type="term" value="C:mitochondrion"/>
    <property type="evidence" value="ECO:0007669"/>
    <property type="project" value="TreeGrafter"/>
</dbReference>
<dbReference type="FunFam" id="3.30.420.40:FF:000805">
    <property type="entry name" value="Hexokinase-2"/>
    <property type="match status" value="1"/>
</dbReference>
<evidence type="ECO:0000256" key="7">
    <source>
        <dbReference type="ARBA" id="ARBA00022840"/>
    </source>
</evidence>
<dbReference type="GO" id="GO:0005829">
    <property type="term" value="C:cytosol"/>
    <property type="evidence" value="ECO:0007669"/>
    <property type="project" value="TreeGrafter"/>
</dbReference>
<dbReference type="PROSITE" id="PS00378">
    <property type="entry name" value="HEXOKINASE_1"/>
    <property type="match status" value="1"/>
</dbReference>
<feature type="domain" description="Hexokinase N-terminal" evidence="13">
    <location>
        <begin position="31"/>
        <end position="222"/>
    </location>
</feature>
<dbReference type="InterPro" id="IPR043129">
    <property type="entry name" value="ATPase_NBD"/>
</dbReference>
<feature type="domain" description="Hexokinase C-terminal" evidence="14">
    <location>
        <begin position="231"/>
        <end position="294"/>
    </location>
</feature>
<evidence type="ECO:0000256" key="10">
    <source>
        <dbReference type="ARBA" id="ARBA00047905"/>
    </source>
</evidence>
<comment type="pathway">
    <text evidence="2">Carbohydrate metabolism; hexose metabolism.</text>
</comment>
<sequence>MSRRLNNLLQHISIRESDDEVARALKQRLALASLASQFTLSDERLKQAVLYLLHEMVGGLEGRESTLRMLPSYVYKGNPKQATGVFYALDLGGTNFRVLRVACKEGRVVDSSSNAFRIPAHALHGTSDDLFGFIAGNVKRVMETQAPEDLSRTVPLGFTFSFPTVQSKVNNGKLLRWTKGFSTKGVEGNDVVGLLQKALESVRVNVKVVALCNDTVGTLIARYFQDPDAQVGVIIGTGCNACYFETASAVKKDPAVAARGSALTAINMECGNFDSKHRFVLPTTKYDEDLDAAS</sequence>
<dbReference type="InterPro" id="IPR022672">
    <property type="entry name" value="Hexokinase_N"/>
</dbReference>
<dbReference type="Gene3D" id="3.40.367.20">
    <property type="match status" value="1"/>
</dbReference>
<comment type="catalytic activity">
    <reaction evidence="11">
        <text>D-glucose + ATP = D-glucose 6-phosphate + ADP + H(+)</text>
        <dbReference type="Rhea" id="RHEA:17825"/>
        <dbReference type="ChEBI" id="CHEBI:4167"/>
        <dbReference type="ChEBI" id="CHEBI:15378"/>
        <dbReference type="ChEBI" id="CHEBI:30616"/>
        <dbReference type="ChEBI" id="CHEBI:61548"/>
        <dbReference type="ChEBI" id="CHEBI:456216"/>
        <dbReference type="EC" id="2.7.1.1"/>
    </reaction>
    <physiologicalReaction direction="left-to-right" evidence="11">
        <dbReference type="Rhea" id="RHEA:17826"/>
    </physiologicalReaction>
</comment>
<dbReference type="AlphaFoldDB" id="F9WUK6"/>
<evidence type="ECO:0000313" key="15">
    <source>
        <dbReference type="EMBL" id="CCD21255.1"/>
    </source>
</evidence>
<dbReference type="InterPro" id="IPR019807">
    <property type="entry name" value="Hexokinase_BS"/>
</dbReference>
<dbReference type="Gene3D" id="3.30.420.40">
    <property type="match status" value="1"/>
</dbReference>
<dbReference type="UniPathway" id="UPA00109">
    <property type="reaction ID" value="UER00180"/>
</dbReference>
<comment type="similarity">
    <text evidence="3 12">Belongs to the hexokinase family.</text>
</comment>
<evidence type="ECO:0000256" key="12">
    <source>
        <dbReference type="RuleBase" id="RU362007"/>
    </source>
</evidence>
<dbReference type="GO" id="GO:0005536">
    <property type="term" value="F:D-glucose binding"/>
    <property type="evidence" value="ECO:0007669"/>
    <property type="project" value="InterPro"/>
</dbReference>
<evidence type="ECO:0000256" key="4">
    <source>
        <dbReference type="ARBA" id="ARBA00022679"/>
    </source>
</evidence>